<proteinExistence type="predicted"/>
<dbReference type="Proteomes" id="UP001054821">
    <property type="component" value="Chromosome 3"/>
</dbReference>
<sequence length="120" mass="13724">MALSLRLHTLLCRSLPPEALETRMMREWYHPRRRLLLEDHMVKIQWGWFSLFCGGKVHDIPARSVVFHVAGHKLVSIDGCQKRNLPCQDSTGYDSGQLPCVCTGDSLFAPFIPSRFKQAD</sequence>
<name>A0AAD4ZBJ7_PRUDU</name>
<reference evidence="1 2" key="1">
    <citation type="journal article" date="2022" name="G3 (Bethesda)">
        <title>Whole-genome sequence and methylome profiling of the almond [Prunus dulcis (Mill.) D.A. Webb] cultivar 'Nonpareil'.</title>
        <authorList>
            <person name="D'Amico-Willman K.M."/>
            <person name="Ouma W.Z."/>
            <person name="Meulia T."/>
            <person name="Sideli G.M."/>
            <person name="Gradziel T.M."/>
            <person name="Fresnedo-Ramirez J."/>
        </authorList>
    </citation>
    <scope>NUCLEOTIDE SEQUENCE [LARGE SCALE GENOMIC DNA]</scope>
    <source>
        <strain evidence="1">Clone GOH B32 T37-40</strain>
    </source>
</reference>
<protein>
    <submittedName>
        <fullName evidence="1">Uncharacterized protein</fullName>
    </submittedName>
</protein>
<dbReference type="EMBL" id="JAJFAZ020000003">
    <property type="protein sequence ID" value="KAI5339726.1"/>
    <property type="molecule type" value="Genomic_DNA"/>
</dbReference>
<gene>
    <name evidence="1" type="ORF">L3X38_018998</name>
</gene>
<accession>A0AAD4ZBJ7</accession>
<keyword evidence="2" id="KW-1185">Reference proteome</keyword>
<organism evidence="1 2">
    <name type="scientific">Prunus dulcis</name>
    <name type="common">Almond</name>
    <name type="synonym">Amygdalus dulcis</name>
    <dbReference type="NCBI Taxonomy" id="3755"/>
    <lineage>
        <taxon>Eukaryota</taxon>
        <taxon>Viridiplantae</taxon>
        <taxon>Streptophyta</taxon>
        <taxon>Embryophyta</taxon>
        <taxon>Tracheophyta</taxon>
        <taxon>Spermatophyta</taxon>
        <taxon>Magnoliopsida</taxon>
        <taxon>eudicotyledons</taxon>
        <taxon>Gunneridae</taxon>
        <taxon>Pentapetalae</taxon>
        <taxon>rosids</taxon>
        <taxon>fabids</taxon>
        <taxon>Rosales</taxon>
        <taxon>Rosaceae</taxon>
        <taxon>Amygdaloideae</taxon>
        <taxon>Amygdaleae</taxon>
        <taxon>Prunus</taxon>
    </lineage>
</organism>
<evidence type="ECO:0000313" key="1">
    <source>
        <dbReference type="EMBL" id="KAI5339726.1"/>
    </source>
</evidence>
<comment type="caution">
    <text evidence="1">The sequence shown here is derived from an EMBL/GenBank/DDBJ whole genome shotgun (WGS) entry which is preliminary data.</text>
</comment>
<evidence type="ECO:0000313" key="2">
    <source>
        <dbReference type="Proteomes" id="UP001054821"/>
    </source>
</evidence>
<dbReference type="AlphaFoldDB" id="A0AAD4ZBJ7"/>